<keyword evidence="2" id="KW-1185">Reference proteome</keyword>
<sequence>MGPTTAATKRGRKAVYKDSCERKRAYYERHAEREREKARDRWHLNQARKKEHEKGVQQVLARERELLPQVAKLTRGEMSISEYTCLVKLQAALAKDLRGWRPEQRLRTDRAQFHELTKSAVRMRKANEPVEAFTKLVDRPLEVVNVVLKLGRFAAALAACREHVVAAKLEDTVLAATTIRVALEELVELYSRDSGTLRSKQIDRLLYWQKL</sequence>
<dbReference type="AlphaFoldDB" id="A0A165DSH0"/>
<reference evidence="1 2" key="1">
    <citation type="journal article" date="2016" name="Mol. Biol. Evol.">
        <title>Comparative Genomics of Early-Diverging Mushroom-Forming Fungi Provides Insights into the Origins of Lignocellulose Decay Capabilities.</title>
        <authorList>
            <person name="Nagy L.G."/>
            <person name="Riley R."/>
            <person name="Tritt A."/>
            <person name="Adam C."/>
            <person name="Daum C."/>
            <person name="Floudas D."/>
            <person name="Sun H."/>
            <person name="Yadav J.S."/>
            <person name="Pangilinan J."/>
            <person name="Larsson K.H."/>
            <person name="Matsuura K."/>
            <person name="Barry K."/>
            <person name="Labutti K."/>
            <person name="Kuo R."/>
            <person name="Ohm R.A."/>
            <person name="Bhattacharya S.S."/>
            <person name="Shirouzu T."/>
            <person name="Yoshinaga Y."/>
            <person name="Martin F.M."/>
            <person name="Grigoriev I.V."/>
            <person name="Hibbett D.S."/>
        </authorList>
    </citation>
    <scope>NUCLEOTIDE SEQUENCE [LARGE SCALE GENOMIC DNA]</scope>
    <source>
        <strain evidence="1 2">HHB12029</strain>
    </source>
</reference>
<name>A0A165DSH0_EXIGL</name>
<evidence type="ECO:0000313" key="2">
    <source>
        <dbReference type="Proteomes" id="UP000077266"/>
    </source>
</evidence>
<protein>
    <submittedName>
        <fullName evidence="1">Uncharacterized protein</fullName>
    </submittedName>
</protein>
<dbReference type="EMBL" id="KV426194">
    <property type="protein sequence ID" value="KZV85257.1"/>
    <property type="molecule type" value="Genomic_DNA"/>
</dbReference>
<proteinExistence type="predicted"/>
<gene>
    <name evidence="1" type="ORF">EXIGLDRAFT_775748</name>
</gene>
<evidence type="ECO:0000313" key="1">
    <source>
        <dbReference type="EMBL" id="KZV85257.1"/>
    </source>
</evidence>
<dbReference type="InParanoid" id="A0A165DSH0"/>
<dbReference type="Proteomes" id="UP000077266">
    <property type="component" value="Unassembled WGS sequence"/>
</dbReference>
<accession>A0A165DSH0</accession>
<organism evidence="1 2">
    <name type="scientific">Exidia glandulosa HHB12029</name>
    <dbReference type="NCBI Taxonomy" id="1314781"/>
    <lineage>
        <taxon>Eukaryota</taxon>
        <taxon>Fungi</taxon>
        <taxon>Dikarya</taxon>
        <taxon>Basidiomycota</taxon>
        <taxon>Agaricomycotina</taxon>
        <taxon>Agaricomycetes</taxon>
        <taxon>Auriculariales</taxon>
        <taxon>Exidiaceae</taxon>
        <taxon>Exidia</taxon>
    </lineage>
</organism>